<accession>A0A6C0E1X1</accession>
<dbReference type="EMBL" id="MN739726">
    <property type="protein sequence ID" value="QHT23146.1"/>
    <property type="molecule type" value="Genomic_DNA"/>
</dbReference>
<dbReference type="PROSITE" id="PS50948">
    <property type="entry name" value="PAN"/>
    <property type="match status" value="1"/>
</dbReference>
<dbReference type="SUPFAM" id="SSF57414">
    <property type="entry name" value="Hairpin loop containing domain-like"/>
    <property type="match status" value="1"/>
</dbReference>
<evidence type="ECO:0000259" key="3">
    <source>
        <dbReference type="PROSITE" id="PS50948"/>
    </source>
</evidence>
<feature type="coiled-coil region" evidence="1">
    <location>
        <begin position="124"/>
        <end position="151"/>
    </location>
</feature>
<keyword evidence="2" id="KW-0812">Transmembrane</keyword>
<sequence length="257" mass="29292">MNNNNDDKLESINIQIETLEKEYMLILKQYETAYANYISNLNSQQQEPNNSDSFSAFQGRTYWGTYGIKEGSAGTQKECESMCLSDTKCTGATFNPSKRYCWTRGGDSGLTVGTDSDYALIPKIKENLILLKNLNQRLMDLNKRISNKLSMLYPLAKEETNTKNEKQNELIQSYSDLVNEQTHLESVLKEYETLEDTLKNNTLYVTQKNMSLRIWVILAIILLVITLKIMVPMSELSGTLVVAISMVVILYIAVNYK</sequence>
<feature type="domain" description="Apple" evidence="3">
    <location>
        <begin position="49"/>
        <end position="125"/>
    </location>
</feature>
<feature type="coiled-coil region" evidence="1">
    <location>
        <begin position="2"/>
        <end position="47"/>
    </location>
</feature>
<dbReference type="Gene3D" id="3.50.4.10">
    <property type="entry name" value="Hepatocyte Growth Factor"/>
    <property type="match status" value="1"/>
</dbReference>
<keyword evidence="2" id="KW-1133">Transmembrane helix</keyword>
<protein>
    <recommendedName>
        <fullName evidence="3">Apple domain-containing protein</fullName>
    </recommendedName>
</protein>
<name>A0A6C0E1X1_9ZZZZ</name>
<proteinExistence type="predicted"/>
<keyword evidence="1" id="KW-0175">Coiled coil</keyword>
<evidence type="ECO:0000256" key="1">
    <source>
        <dbReference type="SAM" id="Coils"/>
    </source>
</evidence>
<dbReference type="InterPro" id="IPR003609">
    <property type="entry name" value="Pan_app"/>
</dbReference>
<dbReference type="Pfam" id="PF00024">
    <property type="entry name" value="PAN_1"/>
    <property type="match status" value="1"/>
</dbReference>
<keyword evidence="2" id="KW-0472">Membrane</keyword>
<evidence type="ECO:0000313" key="4">
    <source>
        <dbReference type="EMBL" id="QHT23146.1"/>
    </source>
</evidence>
<organism evidence="4">
    <name type="scientific">viral metagenome</name>
    <dbReference type="NCBI Taxonomy" id="1070528"/>
    <lineage>
        <taxon>unclassified sequences</taxon>
        <taxon>metagenomes</taxon>
        <taxon>organismal metagenomes</taxon>
    </lineage>
</organism>
<evidence type="ECO:0000256" key="2">
    <source>
        <dbReference type="SAM" id="Phobius"/>
    </source>
</evidence>
<feature type="transmembrane region" description="Helical" evidence="2">
    <location>
        <begin position="212"/>
        <end position="230"/>
    </location>
</feature>
<reference evidence="4" key="1">
    <citation type="journal article" date="2020" name="Nature">
        <title>Giant virus diversity and host interactions through global metagenomics.</title>
        <authorList>
            <person name="Schulz F."/>
            <person name="Roux S."/>
            <person name="Paez-Espino D."/>
            <person name="Jungbluth S."/>
            <person name="Walsh D.A."/>
            <person name="Denef V.J."/>
            <person name="McMahon K.D."/>
            <person name="Konstantinidis K.T."/>
            <person name="Eloe-Fadrosh E.A."/>
            <person name="Kyrpides N.C."/>
            <person name="Woyke T."/>
        </authorList>
    </citation>
    <scope>NUCLEOTIDE SEQUENCE</scope>
    <source>
        <strain evidence="4">GVMAG-M-3300023179-114</strain>
    </source>
</reference>
<feature type="transmembrane region" description="Helical" evidence="2">
    <location>
        <begin position="236"/>
        <end position="254"/>
    </location>
</feature>
<dbReference type="AlphaFoldDB" id="A0A6C0E1X1"/>